<dbReference type="RefSeq" id="WP_106090472.1">
    <property type="nucleotide sequence ID" value="NZ_PVNL01000066.1"/>
</dbReference>
<organism evidence="2 3">
    <name type="scientific">Enhygromyxa salina</name>
    <dbReference type="NCBI Taxonomy" id="215803"/>
    <lineage>
        <taxon>Bacteria</taxon>
        <taxon>Pseudomonadati</taxon>
        <taxon>Myxococcota</taxon>
        <taxon>Polyangia</taxon>
        <taxon>Nannocystales</taxon>
        <taxon>Nannocystaceae</taxon>
        <taxon>Enhygromyxa</taxon>
    </lineage>
</organism>
<name>A0A2S9YP33_9BACT</name>
<dbReference type="AlphaFoldDB" id="A0A2S9YP33"/>
<accession>A0A2S9YP33</accession>
<evidence type="ECO:0000256" key="1">
    <source>
        <dbReference type="SAM" id="MobiDB-lite"/>
    </source>
</evidence>
<evidence type="ECO:0000313" key="3">
    <source>
        <dbReference type="Proteomes" id="UP000238823"/>
    </source>
</evidence>
<gene>
    <name evidence="2" type="ORF">ENSA7_34890</name>
</gene>
<evidence type="ECO:0000313" key="2">
    <source>
        <dbReference type="EMBL" id="PRQ06829.1"/>
    </source>
</evidence>
<feature type="compositionally biased region" description="Low complexity" evidence="1">
    <location>
        <begin position="20"/>
        <end position="35"/>
    </location>
</feature>
<dbReference type="Proteomes" id="UP000238823">
    <property type="component" value="Unassembled WGS sequence"/>
</dbReference>
<comment type="caution">
    <text evidence="2">The sequence shown here is derived from an EMBL/GenBank/DDBJ whole genome shotgun (WGS) entry which is preliminary data.</text>
</comment>
<dbReference type="PROSITE" id="PS51257">
    <property type="entry name" value="PROKAR_LIPOPROTEIN"/>
    <property type="match status" value="1"/>
</dbReference>
<proteinExistence type="predicted"/>
<sequence>MQRRLFTSACLTFALACTTTDPGTGESSDTSSDATDTTDDGDTTTMGDGDGDGDGDTGVEVLATIDGMVADMKMSPLPAPGLQFCGPIDDQGAVKLCIPVPVDDTGAFEIDVTELGVWNLKVVHGNADGRYFAGQAFQVTIDEGDALDFSSPPIVVPEIASVTDLSAAMGETPVTIDSALRVTLDPELAQSPDFTAPSELGGLEVAAEFWRVTEVDGNPVIAAWAFNPFGVHAVEGEFGFEIDSALGLGAGEAVTIHYIEKVNGVIHEAGTGVVNAEATAIDITVTEGLHELSWLLVVAS</sequence>
<feature type="region of interest" description="Disordered" evidence="1">
    <location>
        <begin position="20"/>
        <end position="58"/>
    </location>
</feature>
<protein>
    <submittedName>
        <fullName evidence="2">Uncharacterized protein</fullName>
    </submittedName>
</protein>
<reference evidence="2 3" key="1">
    <citation type="submission" date="2018-03" db="EMBL/GenBank/DDBJ databases">
        <title>Draft Genome Sequences of the Obligatory Marine Myxobacteria Enhygromyxa salina SWB007.</title>
        <authorList>
            <person name="Poehlein A."/>
            <person name="Moghaddam J.A."/>
            <person name="Harms H."/>
            <person name="Alanjari M."/>
            <person name="Koenig G.M."/>
            <person name="Daniel R."/>
            <person name="Schaeberle T.F."/>
        </authorList>
    </citation>
    <scope>NUCLEOTIDE SEQUENCE [LARGE SCALE GENOMIC DNA]</scope>
    <source>
        <strain evidence="2 3">SWB007</strain>
    </source>
</reference>
<dbReference type="OrthoDB" id="5509662at2"/>
<dbReference type="EMBL" id="PVNL01000066">
    <property type="protein sequence ID" value="PRQ06829.1"/>
    <property type="molecule type" value="Genomic_DNA"/>
</dbReference>